<feature type="transmembrane region" description="Helical" evidence="1">
    <location>
        <begin position="35"/>
        <end position="53"/>
    </location>
</feature>
<evidence type="ECO:0000256" key="1">
    <source>
        <dbReference type="SAM" id="Phobius"/>
    </source>
</evidence>
<reference evidence="2 3" key="1">
    <citation type="journal article" date="2011" name="J. Bacteriol.">
        <title>Draft genome sequence of Sporolactobacillus inulinus strain CASD, an efficient D-lactic acid-producing bacterium with high-concentration lactate tolerance capability.</title>
        <authorList>
            <person name="Yu B."/>
            <person name="Su F."/>
            <person name="Wang L."/>
            <person name="Xu K."/>
            <person name="Zhao B."/>
            <person name="Xu P."/>
        </authorList>
    </citation>
    <scope>NUCLEOTIDE SEQUENCE [LARGE SCALE GENOMIC DNA]</scope>
    <source>
        <strain evidence="2 3">CASD</strain>
    </source>
</reference>
<dbReference type="RefSeq" id="WP_010026309.1">
    <property type="nucleotide sequence ID" value="NZ_AFVQ02000061.1"/>
</dbReference>
<proteinExistence type="predicted"/>
<sequence>MNQRDFIHSSLMKFSFFILTVYFFLYSTTITNSLLQSKLVLVIGLAMAVAAFVIKKKIDLNRNFFLYLLVTIMASTELFYVLFKDKHINDFDNLFLYSLIIIIALNGLNINSYIKISFYTKCVLTLIIIILFSFHAIQETTLARENTIRHSLGFFHPNSLGFIAMVLTIEYLLLYLKKSNWMVLTFITLLNGLIYQLTLSRSSFICSLIVLFAAFLYKYTKVLERDWFHIFMLTFIPIMFLLSAFMPLTYNSSKHFYGLINQLFSGRLEMGYYYLERVGTSLFGRPFPETLHIEYPNINVLLDSAFLRLLIQSGWLIFIIVLVGILYRCYQLIRENHLFDVCVILTLLIFSFFERTTNNIFLCASILVLFVKTDQKQYLLYKMKQKLVMLKKNKVK</sequence>
<name>A0A0U1QQA3_9BACL</name>
<keyword evidence="1" id="KW-1133">Transmembrane helix</keyword>
<feature type="transmembrane region" description="Helical" evidence="1">
    <location>
        <begin position="204"/>
        <end position="220"/>
    </location>
</feature>
<feature type="transmembrane region" description="Helical" evidence="1">
    <location>
        <begin position="12"/>
        <end position="29"/>
    </location>
</feature>
<dbReference type="Proteomes" id="UP000035553">
    <property type="component" value="Unassembled WGS sequence"/>
</dbReference>
<feature type="transmembrane region" description="Helical" evidence="1">
    <location>
        <begin position="65"/>
        <end position="82"/>
    </location>
</feature>
<keyword evidence="1" id="KW-0472">Membrane</keyword>
<gene>
    <name evidence="2" type="ORF">SINU_05120</name>
</gene>
<feature type="transmembrane region" description="Helical" evidence="1">
    <location>
        <begin position="227"/>
        <end position="250"/>
    </location>
</feature>
<feature type="transmembrane region" description="Helical" evidence="1">
    <location>
        <begin position="118"/>
        <end position="137"/>
    </location>
</feature>
<feature type="transmembrane region" description="Helical" evidence="1">
    <location>
        <begin position="309"/>
        <end position="330"/>
    </location>
</feature>
<dbReference type="OrthoDB" id="2000069at2"/>
<evidence type="ECO:0008006" key="4">
    <source>
        <dbReference type="Google" id="ProtNLM"/>
    </source>
</evidence>
<feature type="transmembrane region" description="Helical" evidence="1">
    <location>
        <begin position="94"/>
        <end position="111"/>
    </location>
</feature>
<evidence type="ECO:0000313" key="2">
    <source>
        <dbReference type="EMBL" id="KLI02993.1"/>
    </source>
</evidence>
<accession>A0A0U1QQA3</accession>
<protein>
    <recommendedName>
        <fullName evidence="4">Polysaccharide polymerase</fullName>
    </recommendedName>
</protein>
<keyword evidence="1" id="KW-0812">Transmembrane</keyword>
<dbReference type="AlphaFoldDB" id="A0A0U1QQA3"/>
<comment type="caution">
    <text evidence="2">The sequence shown here is derived from an EMBL/GenBank/DDBJ whole genome shotgun (WGS) entry which is preliminary data.</text>
</comment>
<feature type="transmembrane region" description="Helical" evidence="1">
    <location>
        <begin position="181"/>
        <end position="198"/>
    </location>
</feature>
<dbReference type="STRING" id="1069536.SINU_05120"/>
<evidence type="ECO:0000313" key="3">
    <source>
        <dbReference type="Proteomes" id="UP000035553"/>
    </source>
</evidence>
<organism evidence="2 3">
    <name type="scientific">Sporolactobacillus inulinus CASD</name>
    <dbReference type="NCBI Taxonomy" id="1069536"/>
    <lineage>
        <taxon>Bacteria</taxon>
        <taxon>Bacillati</taxon>
        <taxon>Bacillota</taxon>
        <taxon>Bacilli</taxon>
        <taxon>Bacillales</taxon>
        <taxon>Sporolactobacillaceae</taxon>
        <taxon>Sporolactobacillus</taxon>
    </lineage>
</organism>
<dbReference type="EMBL" id="AFVQ02000061">
    <property type="protein sequence ID" value="KLI02993.1"/>
    <property type="molecule type" value="Genomic_DNA"/>
</dbReference>
<feature type="transmembrane region" description="Helical" evidence="1">
    <location>
        <begin position="157"/>
        <end position="174"/>
    </location>
</feature>
<keyword evidence="3" id="KW-1185">Reference proteome</keyword>